<comment type="caution">
    <text evidence="2">The sequence shown here is derived from an EMBL/GenBank/DDBJ whole genome shotgun (WGS) entry which is preliminary data.</text>
</comment>
<dbReference type="EMBL" id="VWOJ01000005">
    <property type="protein sequence ID" value="KAA5801045.1"/>
    <property type="molecule type" value="Genomic_DNA"/>
</dbReference>
<evidence type="ECO:0000256" key="1">
    <source>
        <dbReference type="SAM" id="MobiDB-lite"/>
    </source>
</evidence>
<keyword evidence="3" id="KW-1185">Reference proteome</keyword>
<evidence type="ECO:0000313" key="3">
    <source>
        <dbReference type="Proteomes" id="UP000325122"/>
    </source>
</evidence>
<dbReference type="Proteomes" id="UP000325122">
    <property type="component" value="Unassembled WGS sequence"/>
</dbReference>
<proteinExistence type="predicted"/>
<reference evidence="2 3" key="1">
    <citation type="submission" date="2019-09" db="EMBL/GenBank/DDBJ databases">
        <authorList>
            <person name="Kevbrin V."/>
            <person name="Grouzdev D.S."/>
        </authorList>
    </citation>
    <scope>NUCLEOTIDE SEQUENCE [LARGE SCALE GENOMIC DNA]</scope>
    <source>
        <strain evidence="2 3">G-192</strain>
    </source>
</reference>
<evidence type="ECO:0000313" key="2">
    <source>
        <dbReference type="EMBL" id="KAA5801045.1"/>
    </source>
</evidence>
<feature type="region of interest" description="Disordered" evidence="1">
    <location>
        <begin position="314"/>
        <end position="333"/>
    </location>
</feature>
<accession>A0A5M6Z9N1</accession>
<name>A0A5M6Z9N1_9PROT</name>
<dbReference type="RefSeq" id="WP_150024064.1">
    <property type="nucleotide sequence ID" value="NZ_VWOJ01000005.1"/>
</dbReference>
<sequence>MDRLPIDASQDALTAHIRRCLASYERFGQASFFDLFQLVEAVWRQRSGAGIDTFFAVCEELLSPLPEELVFEGRFKDRIERTDMAELRRFVRGGKRLLPHDGARLFETGRSGLAIMLSRSNGPSRGAEWGEFFLWRALQELDMSLLILGDRQNLIFQRGFGAFYGRLEEGLRWIEAQAEPYPFAIYVGNSASGFPALQFAATTTIANAITYSGGTHHPPEETRVLLMRERMNSRIPGRVLDVKPLFEGWRGAAHLYFPAPHPVDNIHARHLADIPGVSLFPVETEVHQIFPISSTQDLKSHVARLLDDPCANVQSPDGRSAKRRLHNNGTDIC</sequence>
<protein>
    <submittedName>
        <fullName evidence="2">Uncharacterized protein</fullName>
    </submittedName>
</protein>
<organism evidence="2 3">
    <name type="scientific">Alkalicaulis satelles</name>
    <dbReference type="NCBI Taxonomy" id="2609175"/>
    <lineage>
        <taxon>Bacteria</taxon>
        <taxon>Pseudomonadati</taxon>
        <taxon>Pseudomonadota</taxon>
        <taxon>Alphaproteobacteria</taxon>
        <taxon>Maricaulales</taxon>
        <taxon>Maricaulaceae</taxon>
        <taxon>Alkalicaulis</taxon>
    </lineage>
</organism>
<gene>
    <name evidence="2" type="ORF">F1654_13380</name>
</gene>
<dbReference type="AlphaFoldDB" id="A0A5M6Z9N1"/>